<dbReference type="Pfam" id="PF12937">
    <property type="entry name" value="F-box-like"/>
    <property type="match status" value="1"/>
</dbReference>
<protein>
    <recommendedName>
        <fullName evidence="2">F-box domain-containing protein</fullName>
    </recommendedName>
</protein>
<name>A0AAI9E9Q6_9PEZI</name>
<evidence type="ECO:0000256" key="1">
    <source>
        <dbReference type="SAM" id="MobiDB-lite"/>
    </source>
</evidence>
<keyword evidence="4" id="KW-1185">Reference proteome</keyword>
<dbReference type="CDD" id="cd09917">
    <property type="entry name" value="F-box_SF"/>
    <property type="match status" value="1"/>
</dbReference>
<evidence type="ECO:0000259" key="2">
    <source>
        <dbReference type="PROSITE" id="PS50181"/>
    </source>
</evidence>
<dbReference type="InterPro" id="IPR001810">
    <property type="entry name" value="F-box_dom"/>
</dbReference>
<evidence type="ECO:0000313" key="4">
    <source>
        <dbReference type="Proteomes" id="UP001296104"/>
    </source>
</evidence>
<proteinExistence type="predicted"/>
<dbReference type="AlphaFoldDB" id="A0AAI9E9Q6"/>
<feature type="region of interest" description="Disordered" evidence="1">
    <location>
        <begin position="24"/>
        <end position="51"/>
    </location>
</feature>
<feature type="domain" description="F-box" evidence="2">
    <location>
        <begin position="53"/>
        <end position="101"/>
    </location>
</feature>
<dbReference type="Proteomes" id="UP001296104">
    <property type="component" value="Unassembled WGS sequence"/>
</dbReference>
<sequence>MEHDFPSTAGILHMLEQLRLVEEPQGANNSTSRTTINPSLAPAVKDDRPPKGPFPFFDLPPELQIMVLGHVAPRDLQRSMRTCKAFQDLITTSQRTLVKKSIYYTQRRLCKERNHIYNFDTSKYDFLELLRRFFSHRGHLSGYRRYDHALVTVSAVLEWQHPALRRLIKETLFTKELRSITSADLLPIDHLLAKIRRIARGLVVLHYVIHVPVLPYVGLLSNSGWMVTEMMDREKWVVSAHDPDLESFGFTREKLSEWHCTVTRCRRHGIHFREKGHLHGDQDLPLPKYFLAPLYDLYESATASEPVDPAIKDSWPGLCTNKRFFEIFEIKILKGVPVFTMHKEDFEVARIDSCAYFGICTEREWVYEYVKEVVEEKREMSEIGRAAVAEEVFIW</sequence>
<dbReference type="InterPro" id="IPR036047">
    <property type="entry name" value="F-box-like_dom_sf"/>
</dbReference>
<dbReference type="PROSITE" id="PS50181">
    <property type="entry name" value="FBOX"/>
    <property type="match status" value="1"/>
</dbReference>
<gene>
    <name evidence="3" type="ORF">LECACI_7A003308</name>
</gene>
<organism evidence="3 4">
    <name type="scientific">Lecanosticta acicola</name>
    <dbReference type="NCBI Taxonomy" id="111012"/>
    <lineage>
        <taxon>Eukaryota</taxon>
        <taxon>Fungi</taxon>
        <taxon>Dikarya</taxon>
        <taxon>Ascomycota</taxon>
        <taxon>Pezizomycotina</taxon>
        <taxon>Dothideomycetes</taxon>
        <taxon>Dothideomycetidae</taxon>
        <taxon>Mycosphaerellales</taxon>
        <taxon>Mycosphaerellaceae</taxon>
        <taxon>Lecanosticta</taxon>
    </lineage>
</organism>
<dbReference type="SUPFAM" id="SSF81383">
    <property type="entry name" value="F-box domain"/>
    <property type="match status" value="1"/>
</dbReference>
<dbReference type="EMBL" id="CAVMBE010000016">
    <property type="protein sequence ID" value="CAK3953558.1"/>
    <property type="molecule type" value="Genomic_DNA"/>
</dbReference>
<feature type="compositionally biased region" description="Polar residues" evidence="1">
    <location>
        <begin position="26"/>
        <end position="38"/>
    </location>
</feature>
<evidence type="ECO:0000313" key="3">
    <source>
        <dbReference type="EMBL" id="CAK3953558.1"/>
    </source>
</evidence>
<accession>A0AAI9E9Q6</accession>
<reference evidence="3" key="1">
    <citation type="submission" date="2023-11" db="EMBL/GenBank/DDBJ databases">
        <authorList>
            <person name="Alioto T."/>
            <person name="Alioto T."/>
            <person name="Gomez Garrido J."/>
        </authorList>
    </citation>
    <scope>NUCLEOTIDE SEQUENCE</scope>
</reference>
<comment type="caution">
    <text evidence="3">The sequence shown here is derived from an EMBL/GenBank/DDBJ whole genome shotgun (WGS) entry which is preliminary data.</text>
</comment>